<dbReference type="FunFam" id="1.10.10.10:FF:000001">
    <property type="entry name" value="LysR family transcriptional regulator"/>
    <property type="match status" value="1"/>
</dbReference>
<evidence type="ECO:0000259" key="5">
    <source>
        <dbReference type="PROSITE" id="PS50931"/>
    </source>
</evidence>
<keyword evidence="3" id="KW-0238">DNA-binding</keyword>
<dbReference type="SUPFAM" id="SSF46785">
    <property type="entry name" value="Winged helix' DNA-binding domain"/>
    <property type="match status" value="1"/>
</dbReference>
<dbReference type="InterPro" id="IPR000847">
    <property type="entry name" value="LysR_HTH_N"/>
</dbReference>
<dbReference type="RefSeq" id="WP_155613903.1">
    <property type="nucleotide sequence ID" value="NZ_WNZX01000001.1"/>
</dbReference>
<dbReference type="Pfam" id="PF00126">
    <property type="entry name" value="HTH_1"/>
    <property type="match status" value="1"/>
</dbReference>
<reference evidence="6 7" key="1">
    <citation type="submission" date="2019-11" db="EMBL/GenBank/DDBJ databases">
        <title>Draft genome sequences of five Paenibacillus species of dairy origin.</title>
        <authorList>
            <person name="Olajide A.M."/>
            <person name="Chen S."/>
            <person name="Lapointe G."/>
        </authorList>
    </citation>
    <scope>NUCLEOTIDE SEQUENCE [LARGE SCALE GENOMIC DNA]</scope>
    <source>
        <strain evidence="6 7">2CS3</strain>
    </source>
</reference>
<dbReference type="GO" id="GO:0003700">
    <property type="term" value="F:DNA-binding transcription factor activity"/>
    <property type="evidence" value="ECO:0007669"/>
    <property type="project" value="InterPro"/>
</dbReference>
<dbReference type="Gene3D" id="3.40.190.290">
    <property type="match status" value="1"/>
</dbReference>
<dbReference type="InterPro" id="IPR036388">
    <property type="entry name" value="WH-like_DNA-bd_sf"/>
</dbReference>
<sequence length="290" mass="31692">MDISLLQTFRSAAESGSISKAAQMLNYAQSNVTAKIKQLEAELQTPLFYRHNRGITLTPAGQTLLTYAEQVLRLLDEARKAVRDTDSPAGPLSVGSMETAAAVRLPAFLANYHRQYPNVDLILKTGPTEELIEAVLSYALEGAFVAGPVRHPELMQERVVEERLVMVTAASQTSTTSADLARTRAILVFRGGCTYRAVLKHWLLEEGIVPVKIMEFGNLDAILGCVAAGLGVSLLPESLAASKASAEGLIRIHAIPERHRTVETVFIYRKDAYYSPAFQAFVAAFKTHSF</sequence>
<dbReference type="PANTHER" id="PTHR30126:SF40">
    <property type="entry name" value="HTH-TYPE TRANSCRIPTIONAL REGULATOR GLTR"/>
    <property type="match status" value="1"/>
</dbReference>
<evidence type="ECO:0000256" key="3">
    <source>
        <dbReference type="ARBA" id="ARBA00023125"/>
    </source>
</evidence>
<protein>
    <submittedName>
        <fullName evidence="6">LysR family transcriptional regulator</fullName>
    </submittedName>
</protein>
<dbReference type="EMBL" id="WNZX01000001">
    <property type="protein sequence ID" value="MUG69533.1"/>
    <property type="molecule type" value="Genomic_DNA"/>
</dbReference>
<evidence type="ECO:0000256" key="4">
    <source>
        <dbReference type="ARBA" id="ARBA00023163"/>
    </source>
</evidence>
<dbReference type="InterPro" id="IPR005119">
    <property type="entry name" value="LysR_subst-bd"/>
</dbReference>
<dbReference type="Pfam" id="PF03466">
    <property type="entry name" value="LysR_substrate"/>
    <property type="match status" value="1"/>
</dbReference>
<comment type="caution">
    <text evidence="6">The sequence shown here is derived from an EMBL/GenBank/DDBJ whole genome shotgun (WGS) entry which is preliminary data.</text>
</comment>
<organism evidence="6 7">
    <name type="scientific">Paenibacillus validus</name>
    <dbReference type="NCBI Taxonomy" id="44253"/>
    <lineage>
        <taxon>Bacteria</taxon>
        <taxon>Bacillati</taxon>
        <taxon>Bacillota</taxon>
        <taxon>Bacilli</taxon>
        <taxon>Bacillales</taxon>
        <taxon>Paenibacillaceae</taxon>
        <taxon>Paenibacillus</taxon>
    </lineage>
</organism>
<dbReference type="Gene3D" id="1.10.10.10">
    <property type="entry name" value="Winged helix-like DNA-binding domain superfamily/Winged helix DNA-binding domain"/>
    <property type="match status" value="1"/>
</dbReference>
<keyword evidence="2" id="KW-0805">Transcription regulation</keyword>
<dbReference type="GO" id="GO:0000976">
    <property type="term" value="F:transcription cis-regulatory region binding"/>
    <property type="evidence" value="ECO:0007669"/>
    <property type="project" value="TreeGrafter"/>
</dbReference>
<feature type="domain" description="HTH lysR-type" evidence="5">
    <location>
        <begin position="1"/>
        <end position="58"/>
    </location>
</feature>
<dbReference type="CDD" id="cd08442">
    <property type="entry name" value="PBP2_YofA_SoxR_like"/>
    <property type="match status" value="1"/>
</dbReference>
<name>A0A7X2Z8A7_9BACL</name>
<evidence type="ECO:0000313" key="6">
    <source>
        <dbReference type="EMBL" id="MUG69533.1"/>
    </source>
</evidence>
<keyword evidence="7" id="KW-1185">Reference proteome</keyword>
<dbReference type="InterPro" id="IPR036390">
    <property type="entry name" value="WH_DNA-bd_sf"/>
</dbReference>
<dbReference type="PRINTS" id="PR00039">
    <property type="entry name" value="HTHLYSR"/>
</dbReference>
<evidence type="ECO:0000256" key="2">
    <source>
        <dbReference type="ARBA" id="ARBA00023015"/>
    </source>
</evidence>
<dbReference type="SUPFAM" id="SSF53850">
    <property type="entry name" value="Periplasmic binding protein-like II"/>
    <property type="match status" value="1"/>
</dbReference>
<accession>A0A7X2Z8A7</accession>
<comment type="similarity">
    <text evidence="1">Belongs to the LysR transcriptional regulatory family.</text>
</comment>
<gene>
    <name evidence="6" type="ORF">GNP93_02465</name>
</gene>
<evidence type="ECO:0000313" key="7">
    <source>
        <dbReference type="Proteomes" id="UP000450917"/>
    </source>
</evidence>
<keyword evidence="4" id="KW-0804">Transcription</keyword>
<dbReference type="AlphaFoldDB" id="A0A7X2Z8A7"/>
<dbReference type="PANTHER" id="PTHR30126">
    <property type="entry name" value="HTH-TYPE TRANSCRIPTIONAL REGULATOR"/>
    <property type="match status" value="1"/>
</dbReference>
<evidence type="ECO:0000256" key="1">
    <source>
        <dbReference type="ARBA" id="ARBA00009437"/>
    </source>
</evidence>
<dbReference type="Proteomes" id="UP000450917">
    <property type="component" value="Unassembled WGS sequence"/>
</dbReference>
<proteinExistence type="inferred from homology"/>
<dbReference type="PROSITE" id="PS50931">
    <property type="entry name" value="HTH_LYSR"/>
    <property type="match status" value="1"/>
</dbReference>